<evidence type="ECO:0000313" key="11">
    <source>
        <dbReference type="EMBL" id="PRQ27595.1"/>
    </source>
</evidence>
<name>A0A2P6Q089_ROSCH</name>
<dbReference type="OrthoDB" id="288590at2759"/>
<dbReference type="GO" id="GO:0009686">
    <property type="term" value="P:gibberellin biosynthetic process"/>
    <property type="evidence" value="ECO:0007669"/>
    <property type="project" value="UniProtKB-ARBA"/>
</dbReference>
<dbReference type="PROSITE" id="PS51471">
    <property type="entry name" value="FE2OG_OXY"/>
    <property type="match status" value="1"/>
</dbReference>
<keyword evidence="11" id="KW-0456">Lyase</keyword>
<gene>
    <name evidence="11" type="ORF">RchiOBHm_Chr6g0306941</name>
</gene>
<dbReference type="Gene3D" id="2.60.120.330">
    <property type="entry name" value="B-lactam Antibiotic, Isopenicillin N Synthase, Chain"/>
    <property type="match status" value="1"/>
</dbReference>
<dbReference type="Proteomes" id="UP000238479">
    <property type="component" value="Chromosome 6"/>
</dbReference>
<dbReference type="Gramene" id="PRQ27595">
    <property type="protein sequence ID" value="PRQ27595"/>
    <property type="gene ID" value="RchiOBHm_Chr6g0306941"/>
</dbReference>
<dbReference type="EC" id="4.2.3.19" evidence="11"/>
<reference evidence="11 12" key="1">
    <citation type="journal article" date="2018" name="Nat. Genet.">
        <title>The Rosa genome provides new insights in the design of modern roses.</title>
        <authorList>
            <person name="Bendahmane M."/>
        </authorList>
    </citation>
    <scope>NUCLEOTIDE SEQUENCE [LARGE SCALE GENOMIC DNA]</scope>
    <source>
        <strain evidence="12">cv. Old Blush</strain>
    </source>
</reference>
<dbReference type="FunFam" id="2.60.120.330:FF:000003">
    <property type="entry name" value="Gibberellin 20 oxidase 2"/>
    <property type="match status" value="1"/>
</dbReference>
<evidence type="ECO:0000256" key="4">
    <source>
        <dbReference type="ARBA" id="ARBA00023002"/>
    </source>
</evidence>
<dbReference type="GO" id="GO:0045544">
    <property type="term" value="F:gibberellin 20-oxidase activity"/>
    <property type="evidence" value="ECO:0007669"/>
    <property type="project" value="UniProtKB-ARBA"/>
</dbReference>
<dbReference type="Pfam" id="PF03171">
    <property type="entry name" value="2OG-FeII_Oxy"/>
    <property type="match status" value="1"/>
</dbReference>
<evidence type="ECO:0000256" key="5">
    <source>
        <dbReference type="ARBA" id="ARBA00023004"/>
    </source>
</evidence>
<sequence length="373" mass="41749">MASILLSSPSKLHAQQTNRGPIDSSFLQRQTRVPSGFIWPEADLVAADEELDEPLIDLKGFFKGDGVAIENAAKLIRASCLSHGFFQVTNHGVDTSLIKLADDHLDQFFNLPVSEKLRVKRVPGSPWGYSGSHADRFSTKLPWKETLSFGFHDNGSEKVVADFFKSKLGDSFKETGKVYQKYCEAMKSLALSIMELLAITLGVKRLHYKEFFEDAHSIMRCNYYPTCQEPSLSLGTGPHCDPTSLTILHQDQVGGLEVFVNNKWQSVRPIQGALVINIGDTFTALSNGLYKSCLHRASVNAVKERRSLAFFLCPKDDKVVKPPEELVTEVGTRKYPDFTWAKLLGFTQNHYRADESTLQQFSKFTQSESKSVN</sequence>
<keyword evidence="4 9" id="KW-0560">Oxidoreductase</keyword>
<proteinExistence type="inferred from homology"/>
<organism evidence="11 12">
    <name type="scientific">Rosa chinensis</name>
    <name type="common">China rose</name>
    <dbReference type="NCBI Taxonomy" id="74649"/>
    <lineage>
        <taxon>Eukaryota</taxon>
        <taxon>Viridiplantae</taxon>
        <taxon>Streptophyta</taxon>
        <taxon>Embryophyta</taxon>
        <taxon>Tracheophyta</taxon>
        <taxon>Spermatophyta</taxon>
        <taxon>Magnoliopsida</taxon>
        <taxon>eudicotyledons</taxon>
        <taxon>Gunneridae</taxon>
        <taxon>Pentapetalae</taxon>
        <taxon>rosids</taxon>
        <taxon>fabids</taxon>
        <taxon>Rosales</taxon>
        <taxon>Rosaceae</taxon>
        <taxon>Rosoideae</taxon>
        <taxon>Rosoideae incertae sedis</taxon>
        <taxon>Rosa</taxon>
    </lineage>
</organism>
<keyword evidence="12" id="KW-1185">Reference proteome</keyword>
<dbReference type="InterPro" id="IPR050231">
    <property type="entry name" value="Iron_ascorbate_oxido_reductase"/>
</dbReference>
<evidence type="ECO:0000256" key="6">
    <source>
        <dbReference type="ARBA" id="ARBA00037909"/>
    </source>
</evidence>
<evidence type="ECO:0000256" key="9">
    <source>
        <dbReference type="RuleBase" id="RU003682"/>
    </source>
</evidence>
<evidence type="ECO:0000256" key="8">
    <source>
        <dbReference type="ARBA" id="ARBA00050508"/>
    </source>
</evidence>
<comment type="similarity">
    <text evidence="7">Belongs to the iron/ascorbate-dependent oxidoreductase family. GA20OX subfamily.</text>
</comment>
<evidence type="ECO:0000256" key="2">
    <source>
        <dbReference type="ARBA" id="ARBA00004972"/>
    </source>
</evidence>
<evidence type="ECO:0000256" key="7">
    <source>
        <dbReference type="ARBA" id="ARBA00043997"/>
    </source>
</evidence>
<evidence type="ECO:0000259" key="10">
    <source>
        <dbReference type="PROSITE" id="PS51471"/>
    </source>
</evidence>
<comment type="pathway">
    <text evidence="6">Plant hormone biosynthesis; gibberellin biosynthesis.</text>
</comment>
<feature type="domain" description="Fe2OG dioxygenase" evidence="10">
    <location>
        <begin position="214"/>
        <end position="314"/>
    </location>
</feature>
<dbReference type="InterPro" id="IPR044861">
    <property type="entry name" value="IPNS-like_FE2OG_OXY"/>
</dbReference>
<dbReference type="STRING" id="74649.A0A2P6Q089"/>
<dbReference type="SUPFAM" id="SSF51197">
    <property type="entry name" value="Clavaminate synthase-like"/>
    <property type="match status" value="1"/>
</dbReference>
<dbReference type="InterPro" id="IPR027443">
    <property type="entry name" value="IPNS-like_sf"/>
</dbReference>
<dbReference type="AlphaFoldDB" id="A0A2P6Q089"/>
<evidence type="ECO:0000256" key="3">
    <source>
        <dbReference type="ARBA" id="ARBA00022723"/>
    </source>
</evidence>
<comment type="pathway">
    <text evidence="2">Hormone biosynthesis.</text>
</comment>
<dbReference type="PRINTS" id="PR00682">
    <property type="entry name" value="IPNSYNTHASE"/>
</dbReference>
<dbReference type="PANTHER" id="PTHR47990">
    <property type="entry name" value="2-OXOGLUTARATE (2OG) AND FE(II)-DEPENDENT OXYGENASE SUPERFAMILY PROTEIN-RELATED"/>
    <property type="match status" value="1"/>
</dbReference>
<evidence type="ECO:0000256" key="1">
    <source>
        <dbReference type="ARBA" id="ARBA00001961"/>
    </source>
</evidence>
<keyword evidence="3 9" id="KW-0479">Metal-binding</keyword>
<comment type="cofactor">
    <cofactor evidence="1">
        <name>L-ascorbate</name>
        <dbReference type="ChEBI" id="CHEBI:38290"/>
    </cofactor>
</comment>
<dbReference type="GO" id="GO:0009899">
    <property type="term" value="F:ent-kaurene synthase activity"/>
    <property type="evidence" value="ECO:0007669"/>
    <property type="project" value="UniProtKB-EC"/>
</dbReference>
<protein>
    <submittedName>
        <fullName evidence="11">Putative ent-kaurene synthase</fullName>
        <ecNumber evidence="11">4.2.3.19</ecNumber>
    </submittedName>
</protein>
<dbReference type="InterPro" id="IPR026992">
    <property type="entry name" value="DIOX_N"/>
</dbReference>
<comment type="catalytic activity">
    <reaction evidence="8">
        <text>gibberellin A12 + 2 2-oxoglutarate + 3 O2 + H(+) = gibberellin A9 + 2 succinate + 3 CO2 + 2 H2O</text>
        <dbReference type="Rhea" id="RHEA:60772"/>
        <dbReference type="ChEBI" id="CHEBI:15377"/>
        <dbReference type="ChEBI" id="CHEBI:15378"/>
        <dbReference type="ChEBI" id="CHEBI:15379"/>
        <dbReference type="ChEBI" id="CHEBI:16526"/>
        <dbReference type="ChEBI" id="CHEBI:16810"/>
        <dbReference type="ChEBI" id="CHEBI:30031"/>
        <dbReference type="ChEBI" id="CHEBI:58627"/>
        <dbReference type="ChEBI" id="CHEBI:73255"/>
    </reaction>
    <physiologicalReaction direction="left-to-right" evidence="8">
        <dbReference type="Rhea" id="RHEA:60773"/>
    </physiologicalReaction>
</comment>
<dbReference type="EMBL" id="PDCK01000044">
    <property type="protein sequence ID" value="PRQ27595.1"/>
    <property type="molecule type" value="Genomic_DNA"/>
</dbReference>
<evidence type="ECO:0000313" key="12">
    <source>
        <dbReference type="Proteomes" id="UP000238479"/>
    </source>
</evidence>
<keyword evidence="5 9" id="KW-0408">Iron</keyword>
<dbReference type="GO" id="GO:0046872">
    <property type="term" value="F:metal ion binding"/>
    <property type="evidence" value="ECO:0007669"/>
    <property type="project" value="UniProtKB-KW"/>
</dbReference>
<comment type="caution">
    <text evidence="11">The sequence shown here is derived from an EMBL/GenBank/DDBJ whole genome shotgun (WGS) entry which is preliminary data.</text>
</comment>
<dbReference type="InterPro" id="IPR005123">
    <property type="entry name" value="Oxoglu/Fe-dep_dioxygenase_dom"/>
</dbReference>
<dbReference type="Pfam" id="PF14226">
    <property type="entry name" value="DIOX_N"/>
    <property type="match status" value="1"/>
</dbReference>
<accession>A0A2P6Q089</accession>
<dbReference type="OMA" id="FCDAMNG"/>